<keyword evidence="2" id="KW-1185">Reference proteome</keyword>
<dbReference type="PATRIC" id="fig|1470200.3.peg.1779"/>
<accession>A0A0J0YSY7</accession>
<evidence type="ECO:0000313" key="2">
    <source>
        <dbReference type="Proteomes" id="UP000036027"/>
    </source>
</evidence>
<name>A0A0J0YSY7_9NEIS</name>
<dbReference type="RefSeq" id="WP_047760501.1">
    <property type="nucleotide sequence ID" value="NZ_CP091510.1"/>
</dbReference>
<dbReference type="STRING" id="1470200.PL75_03335"/>
<comment type="caution">
    <text evidence="1">The sequence shown here is derived from an EMBL/GenBank/DDBJ whole genome shotgun (WGS) entry which is preliminary data.</text>
</comment>
<reference evidence="1 2" key="1">
    <citation type="submission" date="2014-11" db="EMBL/GenBank/DDBJ databases">
        <title>Genome of a novel goose pathogen.</title>
        <authorList>
            <person name="Hansen C.M."/>
            <person name="Hueffer K."/>
            <person name="Choi S.C."/>
        </authorList>
    </citation>
    <scope>NUCLEOTIDE SEQUENCE [LARGE SCALE GENOMIC DNA]</scope>
    <source>
        <strain evidence="1 2">KH1503</strain>
    </source>
</reference>
<dbReference type="Proteomes" id="UP000036027">
    <property type="component" value="Unassembled WGS sequence"/>
</dbReference>
<organism evidence="1 2">
    <name type="scientific">Neisseria arctica</name>
    <dbReference type="NCBI Taxonomy" id="1470200"/>
    <lineage>
        <taxon>Bacteria</taxon>
        <taxon>Pseudomonadati</taxon>
        <taxon>Pseudomonadota</taxon>
        <taxon>Betaproteobacteria</taxon>
        <taxon>Neisseriales</taxon>
        <taxon>Neisseriaceae</taxon>
        <taxon>Neisseria</taxon>
    </lineage>
</organism>
<dbReference type="EMBL" id="JTDO01000004">
    <property type="protein sequence ID" value="KLT73270.1"/>
    <property type="molecule type" value="Genomic_DNA"/>
</dbReference>
<proteinExistence type="predicted"/>
<gene>
    <name evidence="1" type="ORF">PL75_03335</name>
</gene>
<sequence>MEKIVRAYAHNANLVVIEFDSGEMCAYCDKTPVLEKIGNVLAVNLDVHHTRLQAAINAAVGESADLDMTVIRQLLVRGREYVGGGYVVRRLK</sequence>
<evidence type="ECO:0000313" key="1">
    <source>
        <dbReference type="EMBL" id="KLT73270.1"/>
    </source>
</evidence>
<dbReference type="AlphaFoldDB" id="A0A0J0YSY7"/>
<protein>
    <submittedName>
        <fullName evidence="1">Uncharacterized protein</fullName>
    </submittedName>
</protein>